<organism evidence="1">
    <name type="scientific">viral metagenome</name>
    <dbReference type="NCBI Taxonomy" id="1070528"/>
    <lineage>
        <taxon>unclassified sequences</taxon>
        <taxon>metagenomes</taxon>
        <taxon>organismal metagenomes</taxon>
    </lineage>
</organism>
<proteinExistence type="predicted"/>
<dbReference type="AlphaFoldDB" id="A0A6C0K7L1"/>
<evidence type="ECO:0000313" key="1">
    <source>
        <dbReference type="EMBL" id="QHU12258.1"/>
    </source>
</evidence>
<reference evidence="1" key="1">
    <citation type="journal article" date="2020" name="Nature">
        <title>Giant virus diversity and host interactions through global metagenomics.</title>
        <authorList>
            <person name="Schulz F."/>
            <person name="Roux S."/>
            <person name="Paez-Espino D."/>
            <person name="Jungbluth S."/>
            <person name="Walsh D.A."/>
            <person name="Denef V.J."/>
            <person name="McMahon K.D."/>
            <person name="Konstantinidis K.T."/>
            <person name="Eloe-Fadrosh E.A."/>
            <person name="Kyrpides N.C."/>
            <person name="Woyke T."/>
        </authorList>
    </citation>
    <scope>NUCLEOTIDE SEQUENCE</scope>
    <source>
        <strain evidence="1">GVMAG-S-1101171-110</strain>
    </source>
</reference>
<sequence>MTNGNVITEVQNMLTIQPPPDPMVKPWSDIFEMALGSIAAVSEPFVGPSAEIVASILGGSVEHVTNEKEAQKITGIDLNDPSGFGMMSSRLTNTYTAMGLYLAVVSKDPNFFRDTEFTIPTERYPPLGGKTFTVRHLLITPIPESDSVEGKEYVLRQTNSFRSSIAKPEMLKKRWWWTYFIQDKNYKGSQFGNAYHPTGNYNPWPRRCAAPGGNLCIRKMNDNDLGKGVGIFANDEIWHHHSDYHHSQIVGKNECHSQDDYIKNFIQAIADFTADFPSAHIGPYTIDKDNNEIRYHKWYVTIGECLHDGSESGPIDHKICNPAPGDEGFVLATGEFLKWLYIDDGAGNIINKNGIGYRDDIIRNCTANGFQIPPTTAGF</sequence>
<dbReference type="EMBL" id="MN740798">
    <property type="protein sequence ID" value="QHU12258.1"/>
    <property type="molecule type" value="Genomic_DNA"/>
</dbReference>
<protein>
    <submittedName>
        <fullName evidence="1">Uncharacterized protein</fullName>
    </submittedName>
</protein>
<accession>A0A6C0K7L1</accession>
<name>A0A6C0K7L1_9ZZZZ</name>